<evidence type="ECO:0008006" key="9">
    <source>
        <dbReference type="Google" id="ProtNLM"/>
    </source>
</evidence>
<comment type="caution">
    <text evidence="7">The sequence shown here is derived from an EMBL/GenBank/DDBJ whole genome shotgun (WGS) entry which is preliminary data.</text>
</comment>
<dbReference type="PANTHER" id="PTHR31541:SF25">
    <property type="entry name" value="GAMMA-GLIADIN B"/>
    <property type="match status" value="1"/>
</dbReference>
<evidence type="ECO:0000313" key="7">
    <source>
        <dbReference type="EMBL" id="RXI07982.1"/>
    </source>
</evidence>
<name>A0A498KQF6_MALDO</name>
<evidence type="ECO:0000256" key="4">
    <source>
        <dbReference type="ARBA" id="ARBA00023163"/>
    </source>
</evidence>
<dbReference type="Gene3D" id="2.40.330.10">
    <property type="entry name" value="DNA-binding pseudobarrel domain"/>
    <property type="match status" value="1"/>
</dbReference>
<dbReference type="AlphaFoldDB" id="A0A498KQF6"/>
<evidence type="ECO:0000256" key="5">
    <source>
        <dbReference type="ARBA" id="ARBA00023242"/>
    </source>
</evidence>
<keyword evidence="4" id="KW-0804">Transcription</keyword>
<dbReference type="PANTHER" id="PTHR31541">
    <property type="entry name" value="B3 DOMAIN PLANT PROTEIN-RELATED"/>
    <property type="match status" value="1"/>
</dbReference>
<dbReference type="SUPFAM" id="SSF101936">
    <property type="entry name" value="DNA-binding pseudobarrel domain"/>
    <property type="match status" value="1"/>
</dbReference>
<keyword evidence="8" id="KW-1185">Reference proteome</keyword>
<evidence type="ECO:0000256" key="1">
    <source>
        <dbReference type="ARBA" id="ARBA00004123"/>
    </source>
</evidence>
<dbReference type="InterPro" id="IPR005508">
    <property type="entry name" value="At2g31720-like"/>
</dbReference>
<feature type="compositionally biased region" description="Polar residues" evidence="6">
    <location>
        <begin position="167"/>
        <end position="191"/>
    </location>
</feature>
<dbReference type="EMBL" id="RDQH01000327">
    <property type="protein sequence ID" value="RXI07982.1"/>
    <property type="molecule type" value="Genomic_DNA"/>
</dbReference>
<keyword evidence="3" id="KW-0238">DNA-binding</keyword>
<evidence type="ECO:0000313" key="8">
    <source>
        <dbReference type="Proteomes" id="UP000290289"/>
    </source>
</evidence>
<dbReference type="Proteomes" id="UP000290289">
    <property type="component" value="Chromosome 1"/>
</dbReference>
<dbReference type="GO" id="GO:0003677">
    <property type="term" value="F:DNA binding"/>
    <property type="evidence" value="ECO:0007669"/>
    <property type="project" value="UniProtKB-KW"/>
</dbReference>
<sequence length="191" mass="21346">MHETRLQLLMQKSLTVMDIDGRQGRLLLPRQQTESKNFLKRNDMDRLKKDKVMRVQLIDSKLEQVPISLGLWKMSSNSKTEESDDPKRTYVLKSQWNHIVKKHGLGKGDVVQVWSFQAIPNDTENGIELHLANMQKGDDGELHLALVLVKRGDQVLEEEGSKGSLAIASTNGRSSSVCNNGASGSAVSHNM</sequence>
<accession>A0A498KQF6</accession>
<dbReference type="Pfam" id="PF03754">
    <property type="entry name" value="At2g31720-like"/>
    <property type="match status" value="1"/>
</dbReference>
<dbReference type="InterPro" id="IPR015300">
    <property type="entry name" value="DNA-bd_pseudobarrel_sf"/>
</dbReference>
<reference evidence="7 8" key="1">
    <citation type="submission" date="2018-10" db="EMBL/GenBank/DDBJ databases">
        <title>A high-quality apple genome assembly.</title>
        <authorList>
            <person name="Hu J."/>
        </authorList>
    </citation>
    <scope>NUCLEOTIDE SEQUENCE [LARGE SCALE GENOMIC DNA]</scope>
    <source>
        <strain evidence="8">cv. HFTH1</strain>
        <tissue evidence="7">Young leaf</tissue>
    </source>
</reference>
<gene>
    <name evidence="7" type="ORF">DVH24_014548</name>
</gene>
<evidence type="ECO:0000256" key="2">
    <source>
        <dbReference type="ARBA" id="ARBA00023015"/>
    </source>
</evidence>
<evidence type="ECO:0000256" key="6">
    <source>
        <dbReference type="SAM" id="MobiDB-lite"/>
    </source>
</evidence>
<feature type="region of interest" description="Disordered" evidence="6">
    <location>
        <begin position="166"/>
        <end position="191"/>
    </location>
</feature>
<keyword evidence="2" id="KW-0805">Transcription regulation</keyword>
<organism evidence="7 8">
    <name type="scientific">Malus domestica</name>
    <name type="common">Apple</name>
    <name type="synonym">Pyrus malus</name>
    <dbReference type="NCBI Taxonomy" id="3750"/>
    <lineage>
        <taxon>Eukaryota</taxon>
        <taxon>Viridiplantae</taxon>
        <taxon>Streptophyta</taxon>
        <taxon>Embryophyta</taxon>
        <taxon>Tracheophyta</taxon>
        <taxon>Spermatophyta</taxon>
        <taxon>Magnoliopsida</taxon>
        <taxon>eudicotyledons</taxon>
        <taxon>Gunneridae</taxon>
        <taxon>Pentapetalae</taxon>
        <taxon>rosids</taxon>
        <taxon>fabids</taxon>
        <taxon>Rosales</taxon>
        <taxon>Rosaceae</taxon>
        <taxon>Amygdaloideae</taxon>
        <taxon>Maleae</taxon>
        <taxon>Malus</taxon>
    </lineage>
</organism>
<proteinExistence type="predicted"/>
<keyword evidence="5" id="KW-0539">Nucleus</keyword>
<evidence type="ECO:0000256" key="3">
    <source>
        <dbReference type="ARBA" id="ARBA00023125"/>
    </source>
</evidence>
<protein>
    <recommendedName>
        <fullName evidence="9">TF-B3 domain-containing protein</fullName>
    </recommendedName>
</protein>
<dbReference type="GO" id="GO:0005634">
    <property type="term" value="C:nucleus"/>
    <property type="evidence" value="ECO:0007669"/>
    <property type="project" value="UniProtKB-SubCell"/>
</dbReference>
<comment type="subcellular location">
    <subcellularLocation>
        <location evidence="1">Nucleus</location>
    </subcellularLocation>
</comment>
<dbReference type="STRING" id="3750.A0A498KQF6"/>